<proteinExistence type="predicted"/>
<dbReference type="Proteomes" id="UP000030758">
    <property type="component" value="Unassembled WGS sequence"/>
</dbReference>
<accession>A0A085N9M7</accession>
<sequence length="94" mass="10133">MLPTTASSAWWLFKVLLLLPSALVQTNTPLAGMISTRTAVDSTFYGSILCTTSAENNAHDFNSSSCILDWSPLQTCSGLCTDTMRQIKADSKAL</sequence>
<name>A0A085N9M7_9BILA</name>
<evidence type="ECO:0008006" key="3">
    <source>
        <dbReference type="Google" id="ProtNLM"/>
    </source>
</evidence>
<feature type="chain" id="PRO_5001795795" description="Secreted protein" evidence="1">
    <location>
        <begin position="27"/>
        <end position="94"/>
    </location>
</feature>
<reference evidence="2" key="1">
    <citation type="journal article" date="2014" name="Nat. Genet.">
        <title>Genome and transcriptome of the porcine whipworm Trichuris suis.</title>
        <authorList>
            <person name="Jex A.R."/>
            <person name="Nejsum P."/>
            <person name="Schwarz E.M."/>
            <person name="Hu L."/>
            <person name="Young N.D."/>
            <person name="Hall R.S."/>
            <person name="Korhonen P.K."/>
            <person name="Liao S."/>
            <person name="Thamsborg S."/>
            <person name="Xia J."/>
            <person name="Xu P."/>
            <person name="Wang S."/>
            <person name="Scheerlinck J.P."/>
            <person name="Hofmann A."/>
            <person name="Sternberg P.W."/>
            <person name="Wang J."/>
            <person name="Gasser R.B."/>
        </authorList>
    </citation>
    <scope>NUCLEOTIDE SEQUENCE [LARGE SCALE GENOMIC DNA]</scope>
    <source>
        <strain evidence="2">DCEP-RM93F</strain>
    </source>
</reference>
<dbReference type="AlphaFoldDB" id="A0A085N9M7"/>
<protein>
    <recommendedName>
        <fullName evidence="3">Secreted protein</fullName>
    </recommendedName>
</protein>
<keyword evidence="1" id="KW-0732">Signal</keyword>
<dbReference type="EMBL" id="KL367527">
    <property type="protein sequence ID" value="KFD66173.1"/>
    <property type="molecule type" value="Genomic_DNA"/>
</dbReference>
<gene>
    <name evidence="2" type="ORF">M514_02185</name>
</gene>
<feature type="signal peptide" evidence="1">
    <location>
        <begin position="1"/>
        <end position="26"/>
    </location>
</feature>
<evidence type="ECO:0000256" key="1">
    <source>
        <dbReference type="SAM" id="SignalP"/>
    </source>
</evidence>
<organism evidence="2">
    <name type="scientific">Trichuris suis</name>
    <name type="common">pig whipworm</name>
    <dbReference type="NCBI Taxonomy" id="68888"/>
    <lineage>
        <taxon>Eukaryota</taxon>
        <taxon>Metazoa</taxon>
        <taxon>Ecdysozoa</taxon>
        <taxon>Nematoda</taxon>
        <taxon>Enoplea</taxon>
        <taxon>Dorylaimia</taxon>
        <taxon>Trichinellida</taxon>
        <taxon>Trichuridae</taxon>
        <taxon>Trichuris</taxon>
    </lineage>
</organism>
<evidence type="ECO:0000313" key="2">
    <source>
        <dbReference type="EMBL" id="KFD66173.1"/>
    </source>
</evidence>